<dbReference type="EMBL" id="JAHWXH010000001">
    <property type="protein sequence ID" value="MDS0245636.1"/>
    <property type="molecule type" value="Genomic_DNA"/>
</dbReference>
<dbReference type="InterPro" id="IPR039421">
    <property type="entry name" value="Type_1_exporter"/>
</dbReference>
<feature type="transmembrane region" description="Helical" evidence="7">
    <location>
        <begin position="28"/>
        <end position="54"/>
    </location>
</feature>
<keyword evidence="2 7" id="KW-0812">Transmembrane</keyword>
<keyword evidence="5 7" id="KW-1133">Transmembrane helix</keyword>
<feature type="transmembrane region" description="Helical" evidence="7">
    <location>
        <begin position="251"/>
        <end position="273"/>
    </location>
</feature>
<evidence type="ECO:0000259" key="8">
    <source>
        <dbReference type="PROSITE" id="PS50893"/>
    </source>
</evidence>
<dbReference type="SMART" id="SM00382">
    <property type="entry name" value="AAA"/>
    <property type="match status" value="1"/>
</dbReference>
<evidence type="ECO:0000256" key="5">
    <source>
        <dbReference type="ARBA" id="ARBA00022989"/>
    </source>
</evidence>
<dbReference type="InterPro" id="IPR017871">
    <property type="entry name" value="ABC_transporter-like_CS"/>
</dbReference>
<evidence type="ECO:0000256" key="1">
    <source>
        <dbReference type="ARBA" id="ARBA00004651"/>
    </source>
</evidence>
<name>A0AAJ2M0P0_9MICO</name>
<feature type="domain" description="ABC transporter" evidence="8">
    <location>
        <begin position="350"/>
        <end position="563"/>
    </location>
</feature>
<dbReference type="GO" id="GO:0140359">
    <property type="term" value="F:ABC-type transporter activity"/>
    <property type="evidence" value="ECO:0007669"/>
    <property type="project" value="InterPro"/>
</dbReference>
<dbReference type="SUPFAM" id="SSF52540">
    <property type="entry name" value="P-loop containing nucleoside triphosphate hydrolases"/>
    <property type="match status" value="1"/>
</dbReference>
<organism evidence="10 11">
    <name type="scientific">Microbacterium aurantiacum</name>
    <dbReference type="NCBI Taxonomy" id="162393"/>
    <lineage>
        <taxon>Bacteria</taxon>
        <taxon>Bacillati</taxon>
        <taxon>Actinomycetota</taxon>
        <taxon>Actinomycetes</taxon>
        <taxon>Micrococcales</taxon>
        <taxon>Microbacteriaceae</taxon>
        <taxon>Microbacterium</taxon>
    </lineage>
</organism>
<dbReference type="GO" id="GO:0034775">
    <property type="term" value="P:glutathione transmembrane transport"/>
    <property type="evidence" value="ECO:0007669"/>
    <property type="project" value="InterPro"/>
</dbReference>
<evidence type="ECO:0000256" key="6">
    <source>
        <dbReference type="ARBA" id="ARBA00023136"/>
    </source>
</evidence>
<dbReference type="InterPro" id="IPR003593">
    <property type="entry name" value="AAA+_ATPase"/>
</dbReference>
<dbReference type="InterPro" id="IPR014223">
    <property type="entry name" value="ABC_CydC/D"/>
</dbReference>
<dbReference type="GO" id="GO:0045454">
    <property type="term" value="P:cell redox homeostasis"/>
    <property type="evidence" value="ECO:0007669"/>
    <property type="project" value="InterPro"/>
</dbReference>
<dbReference type="SUPFAM" id="SSF90123">
    <property type="entry name" value="ABC transporter transmembrane region"/>
    <property type="match status" value="1"/>
</dbReference>
<dbReference type="NCBIfam" id="TIGR02868">
    <property type="entry name" value="CydC"/>
    <property type="match status" value="1"/>
</dbReference>
<dbReference type="InterPro" id="IPR003439">
    <property type="entry name" value="ABC_transporter-like_ATP-bd"/>
</dbReference>
<dbReference type="RefSeq" id="WP_310891354.1">
    <property type="nucleotide sequence ID" value="NZ_BAAAGR010000001.1"/>
</dbReference>
<dbReference type="PANTHER" id="PTHR24221:SF590">
    <property type="entry name" value="COMPONENT LINKED WITH THE ASSEMBLY OF CYTOCHROME' TRANSPORT TRANSMEMBRANE ATP-BINDING PROTEIN ABC TRANSPORTER CYDD-RELATED"/>
    <property type="match status" value="1"/>
</dbReference>
<dbReference type="PANTHER" id="PTHR24221">
    <property type="entry name" value="ATP-BINDING CASSETTE SUB-FAMILY B"/>
    <property type="match status" value="1"/>
</dbReference>
<evidence type="ECO:0000313" key="11">
    <source>
        <dbReference type="Proteomes" id="UP001183582"/>
    </source>
</evidence>
<dbReference type="Gene3D" id="1.20.1560.10">
    <property type="entry name" value="ABC transporter type 1, transmembrane domain"/>
    <property type="match status" value="1"/>
</dbReference>
<protein>
    <submittedName>
        <fullName evidence="10">Thiol reductant ABC exporter subunit CydC</fullName>
    </submittedName>
</protein>
<dbReference type="InterPro" id="IPR036640">
    <property type="entry name" value="ABC1_TM_sf"/>
</dbReference>
<dbReference type="PROSITE" id="PS50893">
    <property type="entry name" value="ABC_TRANSPORTER_2"/>
    <property type="match status" value="1"/>
</dbReference>
<feature type="transmembrane region" description="Helical" evidence="7">
    <location>
        <begin position="147"/>
        <end position="165"/>
    </location>
</feature>
<feature type="transmembrane region" description="Helical" evidence="7">
    <location>
        <begin position="285"/>
        <end position="310"/>
    </location>
</feature>
<reference evidence="10 11" key="1">
    <citation type="submission" date="2021-06" db="EMBL/GenBank/DDBJ databases">
        <title>Genome-based taxonomic framework of Microbacterium strains isolated from marine environment, the description of four new species and reclassification of four preexisting species.</title>
        <authorList>
            <person name="Lee S.D."/>
            <person name="Kim S.-M."/>
            <person name="Byeon Y.-S."/>
            <person name="Yang H.L."/>
            <person name="Kim I.S."/>
        </authorList>
    </citation>
    <scope>NUCLEOTIDE SEQUENCE [LARGE SCALE GENOMIC DNA]</scope>
    <source>
        <strain evidence="10 11">KACC 20514</strain>
    </source>
</reference>
<proteinExistence type="predicted"/>
<evidence type="ECO:0000256" key="3">
    <source>
        <dbReference type="ARBA" id="ARBA00022741"/>
    </source>
</evidence>
<evidence type="ECO:0000259" key="9">
    <source>
        <dbReference type="PROSITE" id="PS50929"/>
    </source>
</evidence>
<dbReference type="InterPro" id="IPR027417">
    <property type="entry name" value="P-loop_NTPase"/>
</dbReference>
<dbReference type="Proteomes" id="UP001183582">
    <property type="component" value="Unassembled WGS sequence"/>
</dbReference>
<accession>A0AAJ2M0P0</accession>
<keyword evidence="6 7" id="KW-0472">Membrane</keyword>
<dbReference type="Pfam" id="PF00005">
    <property type="entry name" value="ABC_tran"/>
    <property type="match status" value="1"/>
</dbReference>
<keyword evidence="3" id="KW-0547">Nucleotide-binding</keyword>
<comment type="subcellular location">
    <subcellularLocation>
        <location evidence="1">Cell membrane</location>
        <topology evidence="1">Multi-pass membrane protein</topology>
    </subcellularLocation>
</comment>
<evidence type="ECO:0000256" key="2">
    <source>
        <dbReference type="ARBA" id="ARBA00022692"/>
    </source>
</evidence>
<evidence type="ECO:0000256" key="7">
    <source>
        <dbReference type="SAM" id="Phobius"/>
    </source>
</evidence>
<dbReference type="CDD" id="cd03228">
    <property type="entry name" value="ABCC_MRP_Like"/>
    <property type="match status" value="1"/>
</dbReference>
<keyword evidence="4" id="KW-0067">ATP-binding</keyword>
<dbReference type="GO" id="GO:0005524">
    <property type="term" value="F:ATP binding"/>
    <property type="evidence" value="ECO:0007669"/>
    <property type="project" value="UniProtKB-KW"/>
</dbReference>
<sequence length="565" mass="58229">MTARSRIAAPTNTPAGVLRGAVPPAPRLVPALASGFASEASAVALLAVSAWLIVRASEQPPVLFLTAAVVGVRLFAISRAVFRYLERLTGHDAALRQLAATRSALVRRLVPLAPDGLTRSRRGSMLGALVDDVDELQNLPLRVIQPLAASATVALGAVILVSIVWWPAGLTLLACLLAAGFAATAWGWASGARAERAIAPLRAELSDAVLDQLGSLDVLSAYGAEAAGRDRIARADRALRRAILRRASAQAGTAAVVSLLAGAASLAAVLVTAGPVAAGTVSAPALAVVILVPMAVFEVFTAVPLAAAAWRQVRASAERVAEAVPADVPDGLVTDDPEPTGLGPALGDGIRLRGVSARWPEAAAPALHDVDLDIAPGERLLVVGSSGAGKSTLAHVLVRFLDVTGDYTIGGVPVAGLSTDDVRRTVGLCEQNPMLFDENIRQNLLFARDTATDADLEAALERVGLGPWLRERGGLDARVGERGALVSGGQAQRLALARALLRGFPVLVLDEPTAGVDPAASDALLRDLLEAVGDDQAVVLISHVTVPEGLIDRTVHVRAGTLVSA</sequence>
<dbReference type="Pfam" id="PF00664">
    <property type="entry name" value="ABC_membrane"/>
    <property type="match status" value="1"/>
</dbReference>
<feature type="transmembrane region" description="Helical" evidence="7">
    <location>
        <begin position="60"/>
        <end position="82"/>
    </location>
</feature>
<dbReference type="GO" id="GO:0005886">
    <property type="term" value="C:plasma membrane"/>
    <property type="evidence" value="ECO:0007669"/>
    <property type="project" value="UniProtKB-SubCell"/>
</dbReference>
<dbReference type="Gene3D" id="3.40.50.300">
    <property type="entry name" value="P-loop containing nucleotide triphosphate hydrolases"/>
    <property type="match status" value="1"/>
</dbReference>
<dbReference type="GO" id="GO:0016887">
    <property type="term" value="F:ATP hydrolysis activity"/>
    <property type="evidence" value="ECO:0007669"/>
    <property type="project" value="InterPro"/>
</dbReference>
<evidence type="ECO:0000313" key="10">
    <source>
        <dbReference type="EMBL" id="MDS0245636.1"/>
    </source>
</evidence>
<dbReference type="PROSITE" id="PS00211">
    <property type="entry name" value="ABC_TRANSPORTER_1"/>
    <property type="match status" value="1"/>
</dbReference>
<gene>
    <name evidence="10" type="primary">cydC</name>
    <name evidence="10" type="ORF">KZC50_08430</name>
</gene>
<feature type="domain" description="ABC transmembrane type-1" evidence="9">
    <location>
        <begin position="31"/>
        <end position="312"/>
    </location>
</feature>
<comment type="caution">
    <text evidence="10">The sequence shown here is derived from an EMBL/GenBank/DDBJ whole genome shotgun (WGS) entry which is preliminary data.</text>
</comment>
<dbReference type="GeneID" id="301458252"/>
<feature type="transmembrane region" description="Helical" evidence="7">
    <location>
        <begin position="171"/>
        <end position="189"/>
    </location>
</feature>
<dbReference type="InterPro" id="IPR011527">
    <property type="entry name" value="ABC1_TM_dom"/>
</dbReference>
<evidence type="ECO:0000256" key="4">
    <source>
        <dbReference type="ARBA" id="ARBA00022840"/>
    </source>
</evidence>
<dbReference type="AlphaFoldDB" id="A0AAJ2M0P0"/>
<dbReference type="PROSITE" id="PS50929">
    <property type="entry name" value="ABC_TM1F"/>
    <property type="match status" value="1"/>
</dbReference>